<name>A0AAV2TB64_CALDB</name>
<feature type="compositionally biased region" description="Polar residues" evidence="1">
    <location>
        <begin position="113"/>
        <end position="126"/>
    </location>
</feature>
<protein>
    <recommendedName>
        <fullName evidence="4">Protein kinase domain-containing protein</fullName>
    </recommendedName>
</protein>
<evidence type="ECO:0000313" key="3">
    <source>
        <dbReference type="Proteomes" id="UP001497525"/>
    </source>
</evidence>
<feature type="compositionally biased region" description="Low complexity" evidence="1">
    <location>
        <begin position="238"/>
        <end position="260"/>
    </location>
</feature>
<evidence type="ECO:0000313" key="2">
    <source>
        <dbReference type="EMBL" id="CAL5132682.1"/>
    </source>
</evidence>
<proteinExistence type="predicted"/>
<dbReference type="EMBL" id="CAXLJL010000134">
    <property type="protein sequence ID" value="CAL5132682.1"/>
    <property type="molecule type" value="Genomic_DNA"/>
</dbReference>
<feature type="compositionally biased region" description="Basic and acidic residues" evidence="1">
    <location>
        <begin position="85"/>
        <end position="98"/>
    </location>
</feature>
<dbReference type="AlphaFoldDB" id="A0AAV2TB64"/>
<feature type="compositionally biased region" description="Basic and acidic residues" evidence="1">
    <location>
        <begin position="158"/>
        <end position="186"/>
    </location>
</feature>
<sequence length="332" mass="36174">MTATECLQHPWLKKKTILKRKGTVSKKRLKHFVYRRKWQKAVNAIIALLRMGVVLHHSPELEPKNASHGVKAPLTNMVNSAQKNTVKEPPAKITKIDKPPPLQEKNQRKVSFESGNPSFTVQSPSRKSSTTTEAATPPPNKAKRSKSKAISLLRRLSGKVDVRPSKEKYQPSEDSIQELRHLDESCPGKTTPVDLPKSKQKTESNPTSSSPLRFLNLSKKSTITRKTSKQSDTSISTASPPSSVENSNPESPLSPANSSLVKNKSTSSADTTVGMPTEGSKPSSKPGLHFGPKSSGEPSQSKPLSKMRAPVTGGIAAKIGFFANLTRNEPHK</sequence>
<comment type="caution">
    <text evidence="2">The sequence shown here is derived from an EMBL/GenBank/DDBJ whole genome shotgun (WGS) entry which is preliminary data.</text>
</comment>
<feature type="compositionally biased region" description="Polar residues" evidence="1">
    <location>
        <begin position="261"/>
        <end position="271"/>
    </location>
</feature>
<feature type="region of interest" description="Disordered" evidence="1">
    <location>
        <begin position="80"/>
        <end position="311"/>
    </location>
</feature>
<evidence type="ECO:0000256" key="1">
    <source>
        <dbReference type="SAM" id="MobiDB-lite"/>
    </source>
</evidence>
<dbReference type="Proteomes" id="UP001497525">
    <property type="component" value="Unassembled WGS sequence"/>
</dbReference>
<organism evidence="2 3">
    <name type="scientific">Calicophoron daubneyi</name>
    <name type="common">Rumen fluke</name>
    <name type="synonym">Paramphistomum daubneyi</name>
    <dbReference type="NCBI Taxonomy" id="300641"/>
    <lineage>
        <taxon>Eukaryota</taxon>
        <taxon>Metazoa</taxon>
        <taxon>Spiralia</taxon>
        <taxon>Lophotrochozoa</taxon>
        <taxon>Platyhelminthes</taxon>
        <taxon>Trematoda</taxon>
        <taxon>Digenea</taxon>
        <taxon>Plagiorchiida</taxon>
        <taxon>Pronocephalata</taxon>
        <taxon>Paramphistomoidea</taxon>
        <taxon>Paramphistomidae</taxon>
        <taxon>Calicophoron</taxon>
    </lineage>
</organism>
<gene>
    <name evidence="2" type="ORF">CDAUBV1_LOCUS5528</name>
</gene>
<reference evidence="2" key="1">
    <citation type="submission" date="2024-06" db="EMBL/GenBank/DDBJ databases">
        <authorList>
            <person name="Liu X."/>
            <person name="Lenzi L."/>
            <person name="Haldenby T S."/>
            <person name="Uol C."/>
        </authorList>
    </citation>
    <scope>NUCLEOTIDE SEQUENCE</scope>
</reference>
<evidence type="ECO:0008006" key="4">
    <source>
        <dbReference type="Google" id="ProtNLM"/>
    </source>
</evidence>
<accession>A0AAV2TB64</accession>